<dbReference type="Pfam" id="PF03279">
    <property type="entry name" value="Lip_A_acyltrans"/>
    <property type="match status" value="1"/>
</dbReference>
<dbReference type="NCBIfam" id="NF006487">
    <property type="entry name" value="PRK08905.1"/>
    <property type="match status" value="1"/>
</dbReference>
<keyword evidence="4" id="KW-0808">Transferase</keyword>
<evidence type="ECO:0000256" key="3">
    <source>
        <dbReference type="ARBA" id="ARBA00022519"/>
    </source>
</evidence>
<proteinExistence type="predicted"/>
<dbReference type="GO" id="GO:0016746">
    <property type="term" value="F:acyltransferase activity"/>
    <property type="evidence" value="ECO:0007669"/>
    <property type="project" value="UniProtKB-KW"/>
</dbReference>
<keyword evidence="3" id="KW-0997">Cell inner membrane</keyword>
<gene>
    <name evidence="7" type="ORF">CJP73_04305</name>
</gene>
<dbReference type="EMBL" id="NQYH01000002">
    <property type="protein sequence ID" value="RIY41683.1"/>
    <property type="molecule type" value="Genomic_DNA"/>
</dbReference>
<dbReference type="PANTHER" id="PTHR30606:SF10">
    <property type="entry name" value="PHOSPHATIDYLINOSITOL MANNOSIDE ACYLTRANSFERASE"/>
    <property type="match status" value="1"/>
</dbReference>
<dbReference type="RefSeq" id="WP_119515582.1">
    <property type="nucleotide sequence ID" value="NZ_NQYH01000002.1"/>
</dbReference>
<dbReference type="PANTHER" id="PTHR30606">
    <property type="entry name" value="LIPID A BIOSYNTHESIS LAUROYL ACYLTRANSFERASE"/>
    <property type="match status" value="1"/>
</dbReference>
<dbReference type="PIRSF" id="PIRSF026649">
    <property type="entry name" value="MsbB"/>
    <property type="match status" value="1"/>
</dbReference>
<keyword evidence="5" id="KW-0472">Membrane</keyword>
<reference evidence="7 8" key="1">
    <citation type="submission" date="2017-08" db="EMBL/GenBank/DDBJ databases">
        <title>Pusillimonas indicus sp. nov., a member of the family Alcaligenaceae isolated from surface seawater.</title>
        <authorList>
            <person name="Li J."/>
        </authorList>
    </citation>
    <scope>NUCLEOTIDE SEQUENCE [LARGE SCALE GENOMIC DNA]</scope>
    <source>
        <strain evidence="7 8">L52-1-41</strain>
    </source>
</reference>
<dbReference type="AlphaFoldDB" id="A0A3A1YTX0"/>
<dbReference type="InterPro" id="IPR004960">
    <property type="entry name" value="LipA_acyltrans"/>
</dbReference>
<evidence type="ECO:0000256" key="5">
    <source>
        <dbReference type="ARBA" id="ARBA00023136"/>
    </source>
</evidence>
<evidence type="ECO:0000256" key="4">
    <source>
        <dbReference type="ARBA" id="ARBA00022679"/>
    </source>
</evidence>
<dbReference type="Proteomes" id="UP000266206">
    <property type="component" value="Unassembled WGS sequence"/>
</dbReference>
<evidence type="ECO:0000313" key="7">
    <source>
        <dbReference type="EMBL" id="RIY41683.1"/>
    </source>
</evidence>
<sequence length="288" mass="32692">MKYKVRPYLASLLFAGVAALPLTLVQRLGKICGWILFIVPGRYKRRAKTNLAHAFPNLPPAALKQSLLAVGQLFLEMPYWWVRRDDRELNKQVHCNDWPLFEQALARGNGVILLSPHCGCFELLGPVYSSHYPSTVLFRPPRKAWLQDWIIKMRSRKQLTMAPANKSGVRTVVKTLLRGHTVGILPDQVPVSGEGVWAPFFGKPAYTMTLVQRLQKLTGATIFILGAERNPVGQGYKMHVKEMTSPLPDDPTEAATIINAEMENVIRMMPTQYLWGYNRYRQPREKPA</sequence>
<evidence type="ECO:0000313" key="8">
    <source>
        <dbReference type="Proteomes" id="UP000266206"/>
    </source>
</evidence>
<dbReference type="GO" id="GO:0009247">
    <property type="term" value="P:glycolipid biosynthetic process"/>
    <property type="evidence" value="ECO:0007669"/>
    <property type="project" value="UniProtKB-ARBA"/>
</dbReference>
<dbReference type="CDD" id="cd07984">
    <property type="entry name" value="LPLAT_LABLAT-like"/>
    <property type="match status" value="1"/>
</dbReference>
<keyword evidence="6" id="KW-0012">Acyltransferase</keyword>
<dbReference type="GO" id="GO:0005886">
    <property type="term" value="C:plasma membrane"/>
    <property type="evidence" value="ECO:0007669"/>
    <property type="project" value="UniProtKB-SubCell"/>
</dbReference>
<evidence type="ECO:0008006" key="9">
    <source>
        <dbReference type="Google" id="ProtNLM"/>
    </source>
</evidence>
<name>A0A3A1YTX0_9BURK</name>
<dbReference type="OrthoDB" id="8524027at2"/>
<comment type="caution">
    <text evidence="7">The sequence shown here is derived from an EMBL/GenBank/DDBJ whole genome shotgun (WGS) entry which is preliminary data.</text>
</comment>
<evidence type="ECO:0000256" key="1">
    <source>
        <dbReference type="ARBA" id="ARBA00004533"/>
    </source>
</evidence>
<keyword evidence="2" id="KW-1003">Cell membrane</keyword>
<accession>A0A3A1YTX0</accession>
<evidence type="ECO:0000256" key="6">
    <source>
        <dbReference type="ARBA" id="ARBA00023315"/>
    </source>
</evidence>
<evidence type="ECO:0000256" key="2">
    <source>
        <dbReference type="ARBA" id="ARBA00022475"/>
    </source>
</evidence>
<organism evidence="7 8">
    <name type="scientific">Neopusillimonas maritima</name>
    <dbReference type="NCBI Taxonomy" id="2026239"/>
    <lineage>
        <taxon>Bacteria</taxon>
        <taxon>Pseudomonadati</taxon>
        <taxon>Pseudomonadota</taxon>
        <taxon>Betaproteobacteria</taxon>
        <taxon>Burkholderiales</taxon>
        <taxon>Alcaligenaceae</taxon>
        <taxon>Neopusillimonas</taxon>
    </lineage>
</organism>
<comment type="subcellular location">
    <subcellularLocation>
        <location evidence="1">Cell inner membrane</location>
    </subcellularLocation>
</comment>
<protein>
    <recommendedName>
        <fullName evidence="9">Lauroyl acyltransferase</fullName>
    </recommendedName>
</protein>